<dbReference type="OrthoDB" id="1495671at2"/>
<keyword evidence="3" id="KW-1185">Reference proteome</keyword>
<dbReference type="PANTHER" id="PTHR35883">
    <property type="entry name" value="CYCLIC AMP-INDUCIBLE PROTEIN BP74-RELATED"/>
    <property type="match status" value="1"/>
</dbReference>
<dbReference type="RefSeq" id="WP_105001946.1">
    <property type="nucleotide sequence ID" value="NZ_MQVX01000001.1"/>
</dbReference>
<evidence type="ECO:0000259" key="1">
    <source>
        <dbReference type="Pfam" id="PF23621"/>
    </source>
</evidence>
<dbReference type="Proteomes" id="UP000239366">
    <property type="component" value="Unassembled WGS sequence"/>
</dbReference>
<dbReference type="EMBL" id="MQVX01000001">
    <property type="protein sequence ID" value="PQJ16273.1"/>
    <property type="molecule type" value="Genomic_DNA"/>
</dbReference>
<reference evidence="3" key="1">
    <citation type="submission" date="2016-11" db="EMBL/GenBank/DDBJ databases">
        <title>Trade-off between light-utilization and light-protection in marine flavobacteria.</title>
        <authorList>
            <person name="Kumagai Y."/>
            <person name="Yoshizawa S."/>
            <person name="Kogure K."/>
        </authorList>
    </citation>
    <scope>NUCLEOTIDE SEQUENCE [LARGE SCALE GENOMIC DNA]</scope>
    <source>
        <strain evidence="3">SG-18</strain>
    </source>
</reference>
<comment type="caution">
    <text evidence="2">The sequence shown here is derived from an EMBL/GenBank/DDBJ whole genome shotgun (WGS) entry which is preliminary data.</text>
</comment>
<feature type="domain" description="BP74 N-terminal" evidence="1">
    <location>
        <begin position="35"/>
        <end position="147"/>
    </location>
</feature>
<evidence type="ECO:0000313" key="2">
    <source>
        <dbReference type="EMBL" id="PQJ16273.1"/>
    </source>
</evidence>
<proteinExistence type="predicted"/>
<dbReference type="PANTHER" id="PTHR35883:SF1">
    <property type="entry name" value="CALMODULIN-BINDING PROTEIN CAM-BP15-RELATED"/>
    <property type="match status" value="1"/>
</dbReference>
<gene>
    <name evidence="2" type="ORF">BST99_11580</name>
</gene>
<organism evidence="2 3">
    <name type="scientific">Aureicoccus marinus</name>
    <dbReference type="NCBI Taxonomy" id="754435"/>
    <lineage>
        <taxon>Bacteria</taxon>
        <taxon>Pseudomonadati</taxon>
        <taxon>Bacteroidota</taxon>
        <taxon>Flavobacteriia</taxon>
        <taxon>Flavobacteriales</taxon>
        <taxon>Flavobacteriaceae</taxon>
        <taxon>Aureicoccus</taxon>
    </lineage>
</organism>
<accession>A0A2S7T8L4</accession>
<dbReference type="InterPro" id="IPR056422">
    <property type="entry name" value="BP74_N"/>
</dbReference>
<dbReference type="AlphaFoldDB" id="A0A2S7T8L4"/>
<dbReference type="InterPro" id="IPR053344">
    <property type="entry name" value="cAMP-inducible_BP74-like"/>
</dbReference>
<dbReference type="Pfam" id="PF23621">
    <property type="entry name" value="BP74_N"/>
    <property type="match status" value="1"/>
</dbReference>
<evidence type="ECO:0000313" key="3">
    <source>
        <dbReference type="Proteomes" id="UP000239366"/>
    </source>
</evidence>
<name>A0A2S7T8L4_9FLAO</name>
<dbReference type="PROSITE" id="PS51257">
    <property type="entry name" value="PROKAR_LIPOPROTEIN"/>
    <property type="match status" value="1"/>
</dbReference>
<sequence length="153" mass="18110">MKNLLILLFFFIICGCEDNIPVSDDRMIIPDDSYRYFRVTYPTIDNKTPYFIVRTSDSLLLEIIENELSKPLGERFKHINGTIVRGNGDYNYDWSWRFEDNTWTIAEVSIELCDGNPFYIEENLDYYINNINGNYCPWGSQIDREMYPGEIIE</sequence>
<protein>
    <recommendedName>
        <fullName evidence="1">BP74 N-terminal domain-containing protein</fullName>
    </recommendedName>
</protein>